<evidence type="ECO:0000313" key="2">
    <source>
        <dbReference type="EMBL" id="KJY98643.1"/>
    </source>
</evidence>
<dbReference type="Pfam" id="PF13561">
    <property type="entry name" value="adh_short_C2"/>
    <property type="match status" value="1"/>
</dbReference>
<reference evidence="2 4" key="1">
    <citation type="journal article" date="2015" name="BMC Genomics">
        <title>Genome mining reveals unlocked bioactive potential of marine Gram-negative bacteria.</title>
        <authorList>
            <person name="Machado H."/>
            <person name="Sonnenschein E.C."/>
            <person name="Melchiorsen J."/>
            <person name="Gram L."/>
        </authorList>
    </citation>
    <scope>NUCLEOTIDE SEQUENCE [LARGE SCALE GENOMIC DNA]</scope>
    <source>
        <strain evidence="2 4">S3137</strain>
    </source>
</reference>
<dbReference type="InterPro" id="IPR036291">
    <property type="entry name" value="NAD(P)-bd_dom_sf"/>
</dbReference>
<organism evidence="2 4">
    <name type="scientific">Pseudoalteromonas ruthenica</name>
    <dbReference type="NCBI Taxonomy" id="151081"/>
    <lineage>
        <taxon>Bacteria</taxon>
        <taxon>Pseudomonadati</taxon>
        <taxon>Pseudomonadota</taxon>
        <taxon>Gammaproteobacteria</taxon>
        <taxon>Alteromonadales</taxon>
        <taxon>Pseudoalteromonadaceae</taxon>
        <taxon>Pseudoalteromonas</taxon>
    </lineage>
</organism>
<protein>
    <submittedName>
        <fullName evidence="2 3">Oxidoreductase</fullName>
    </submittedName>
</protein>
<dbReference type="FunFam" id="3.40.50.720:FF:000084">
    <property type="entry name" value="Short-chain dehydrogenase reductase"/>
    <property type="match status" value="1"/>
</dbReference>
<evidence type="ECO:0000313" key="4">
    <source>
        <dbReference type="Proteomes" id="UP000033664"/>
    </source>
</evidence>
<reference evidence="3" key="4">
    <citation type="submission" date="2019-09" db="EMBL/GenBank/DDBJ databases">
        <title>Co-occurence of chitin degradation, pigmentation and bioactivity in marine Pseudoalteromonas.</title>
        <authorList>
            <person name="Sonnenschein E.C."/>
            <person name="Bech P.K."/>
        </authorList>
    </citation>
    <scope>NUCLEOTIDE SEQUENCE</scope>
    <source>
        <strain evidence="3">S2897</strain>
    </source>
</reference>
<keyword evidence="4" id="KW-1185">Reference proteome</keyword>
<evidence type="ECO:0000256" key="1">
    <source>
        <dbReference type="ARBA" id="ARBA00006484"/>
    </source>
</evidence>
<dbReference type="SUPFAM" id="SSF51735">
    <property type="entry name" value="NAD(P)-binding Rossmann-fold domains"/>
    <property type="match status" value="1"/>
</dbReference>
<dbReference type="PRINTS" id="PR00081">
    <property type="entry name" value="GDHRDH"/>
</dbReference>
<dbReference type="PRINTS" id="PR00080">
    <property type="entry name" value="SDRFAMILY"/>
</dbReference>
<reference evidence="5" key="3">
    <citation type="submission" date="2019-06" db="EMBL/GenBank/DDBJ databases">
        <title>Co-occurence of chitin degradation, pigmentation and bioactivity in marine Pseudoalteromonas.</title>
        <authorList>
            <person name="Sonnenschein E.C."/>
            <person name="Bech P.K."/>
        </authorList>
    </citation>
    <scope>NUCLEOTIDE SEQUENCE [LARGE SCALE GENOMIC DNA]</scope>
    <source>
        <strain evidence="5">S2897</strain>
    </source>
</reference>
<dbReference type="InterPro" id="IPR002347">
    <property type="entry name" value="SDR_fam"/>
</dbReference>
<gene>
    <name evidence="3" type="ORF">CWC05_13530</name>
    <name evidence="2" type="ORF">TW72_13015</name>
</gene>
<evidence type="ECO:0000313" key="3">
    <source>
        <dbReference type="EMBL" id="TMP86426.1"/>
    </source>
</evidence>
<evidence type="ECO:0000313" key="5">
    <source>
        <dbReference type="Proteomes" id="UP000305874"/>
    </source>
</evidence>
<comment type="caution">
    <text evidence="2">The sequence shown here is derived from an EMBL/GenBank/DDBJ whole genome shotgun (WGS) entry which is preliminary data.</text>
</comment>
<dbReference type="eggNOG" id="COG1028">
    <property type="taxonomic scope" value="Bacteria"/>
</dbReference>
<dbReference type="Gene3D" id="3.40.50.720">
    <property type="entry name" value="NAD(P)-binding Rossmann-like Domain"/>
    <property type="match status" value="1"/>
</dbReference>
<dbReference type="RefSeq" id="WP_045980555.1">
    <property type="nucleotide sequence ID" value="NZ_CP023396.1"/>
</dbReference>
<accession>A0A0F4PK82</accession>
<sequence length="242" mass="25677">MSEIAIVTGGSKGIGLAIVEKLLAQGYRVYNLDIVTSEQGEYRHCDMRDVPSVKAIIAEICEREQGVDVLVCNAGIHRSATIEQTDEALLDEVIALNIKGAYAATQAVLPSMRSANKGAIVYISSDQALVGKRNSFAYSLSKSALASMAKTTALDYAEFGIRANAVCPGTIETPLFHNAIDNYCQRSGANKEEVVAQESAMQPLGRLGQAHEVASLVAFLASDEAGFITGSLQVIDGGYTAQ</sequence>
<proteinExistence type="inferred from homology"/>
<dbReference type="Proteomes" id="UP000033664">
    <property type="component" value="Unassembled WGS sequence"/>
</dbReference>
<dbReference type="PATRIC" id="fig|151081.8.peg.3608"/>
<comment type="similarity">
    <text evidence="1">Belongs to the short-chain dehydrogenases/reductases (SDR) family.</text>
</comment>
<dbReference type="CDD" id="cd05233">
    <property type="entry name" value="SDR_c"/>
    <property type="match status" value="1"/>
</dbReference>
<dbReference type="EMBL" id="JXXZ01000010">
    <property type="protein sequence ID" value="KJY98643.1"/>
    <property type="molecule type" value="Genomic_DNA"/>
</dbReference>
<dbReference type="GeneID" id="58229415"/>
<dbReference type="EMBL" id="PNCG01000014">
    <property type="protein sequence ID" value="TMP86426.1"/>
    <property type="molecule type" value="Genomic_DNA"/>
</dbReference>
<dbReference type="STRING" id="151081.TW72_13015"/>
<dbReference type="Proteomes" id="UP000305874">
    <property type="component" value="Unassembled WGS sequence"/>
</dbReference>
<dbReference type="PANTHER" id="PTHR42879">
    <property type="entry name" value="3-OXOACYL-(ACYL-CARRIER-PROTEIN) REDUCTASE"/>
    <property type="match status" value="1"/>
</dbReference>
<name>A0A0F4PK82_9GAMM</name>
<dbReference type="InterPro" id="IPR050259">
    <property type="entry name" value="SDR"/>
</dbReference>
<dbReference type="OrthoDB" id="9786435at2"/>
<reference evidence="3 5" key="2">
    <citation type="submission" date="2017-12" db="EMBL/GenBank/DDBJ databases">
        <authorList>
            <person name="Paulsen S."/>
            <person name="Gram L.K."/>
        </authorList>
    </citation>
    <scope>NUCLEOTIDE SEQUENCE [LARGE SCALE GENOMIC DNA]</scope>
    <source>
        <strain evidence="3 5">S2897</strain>
    </source>
</reference>
<dbReference type="AlphaFoldDB" id="A0A0F4PK82"/>
<dbReference type="PANTHER" id="PTHR42879:SF2">
    <property type="entry name" value="3-OXOACYL-[ACYL-CARRIER-PROTEIN] REDUCTASE FABG"/>
    <property type="match status" value="1"/>
</dbReference>